<organism evidence="1 2">
    <name type="scientific">Alkalibaculum bacchi</name>
    <dbReference type="NCBI Taxonomy" id="645887"/>
    <lineage>
        <taxon>Bacteria</taxon>
        <taxon>Bacillati</taxon>
        <taxon>Bacillota</taxon>
        <taxon>Clostridia</taxon>
        <taxon>Eubacteriales</taxon>
        <taxon>Eubacteriaceae</taxon>
        <taxon>Alkalibaculum</taxon>
    </lineage>
</organism>
<evidence type="ECO:0000313" key="2">
    <source>
        <dbReference type="Proteomes" id="UP000253490"/>
    </source>
</evidence>
<comment type="caution">
    <text evidence="1">The sequence shown here is derived from an EMBL/GenBank/DDBJ whole genome shotgun (WGS) entry which is preliminary data.</text>
</comment>
<proteinExistence type="predicted"/>
<accession>A0A366HYY5</accession>
<evidence type="ECO:0000313" key="1">
    <source>
        <dbReference type="EMBL" id="RBP58234.1"/>
    </source>
</evidence>
<name>A0A366HYY5_9FIRM</name>
<sequence length="122" mass="13489">MIILSFTKDIQNIHISKATLIALSVDTPPFTTIRHKKYTPPYNKQFLLFKLSTIRGAYQNISPGYFPFLTLRSAKILGISFSNPLKKNKHMVTSIELSACNHIKVNSIALNAAAVCTAAPPT</sequence>
<gene>
    <name evidence="1" type="ORF">DES36_12431</name>
</gene>
<protein>
    <submittedName>
        <fullName evidence="1">Uncharacterized protein</fullName>
    </submittedName>
</protein>
<dbReference type="EMBL" id="QNRX01000024">
    <property type="protein sequence ID" value="RBP58234.1"/>
    <property type="molecule type" value="Genomic_DNA"/>
</dbReference>
<keyword evidence="2" id="KW-1185">Reference proteome</keyword>
<reference evidence="1 2" key="1">
    <citation type="submission" date="2018-06" db="EMBL/GenBank/DDBJ databases">
        <title>Genomic Encyclopedia of Type Strains, Phase IV (KMG-IV): sequencing the most valuable type-strain genomes for metagenomic binning, comparative biology and taxonomic classification.</title>
        <authorList>
            <person name="Goeker M."/>
        </authorList>
    </citation>
    <scope>NUCLEOTIDE SEQUENCE [LARGE SCALE GENOMIC DNA]</scope>
    <source>
        <strain evidence="1 2">DSM 22112</strain>
    </source>
</reference>
<dbReference type="AlphaFoldDB" id="A0A366HYY5"/>
<dbReference type="Proteomes" id="UP000253490">
    <property type="component" value="Unassembled WGS sequence"/>
</dbReference>